<protein>
    <submittedName>
        <fullName evidence="2">Uncharacterized protein</fullName>
    </submittedName>
</protein>
<reference evidence="2 3" key="1">
    <citation type="submission" date="2024-09" db="EMBL/GenBank/DDBJ databases">
        <authorList>
            <person name="Sun Q."/>
            <person name="Mori K."/>
        </authorList>
    </citation>
    <scope>NUCLEOTIDE SEQUENCE [LARGE SCALE GENOMIC DNA]</scope>
    <source>
        <strain evidence="2 3">CCM 7904</strain>
    </source>
</reference>
<feature type="region of interest" description="Disordered" evidence="1">
    <location>
        <begin position="31"/>
        <end position="54"/>
    </location>
</feature>
<name>A0ABV6CLW6_9RHOB</name>
<evidence type="ECO:0000313" key="2">
    <source>
        <dbReference type="EMBL" id="MFC0200966.1"/>
    </source>
</evidence>
<gene>
    <name evidence="2" type="ORF">ACFFIZ_11770</name>
</gene>
<comment type="caution">
    <text evidence="2">The sequence shown here is derived from an EMBL/GenBank/DDBJ whole genome shotgun (WGS) entry which is preliminary data.</text>
</comment>
<evidence type="ECO:0000313" key="3">
    <source>
        <dbReference type="Proteomes" id="UP001589795"/>
    </source>
</evidence>
<dbReference type="Proteomes" id="UP001589795">
    <property type="component" value="Unassembled WGS sequence"/>
</dbReference>
<evidence type="ECO:0000256" key="1">
    <source>
        <dbReference type="SAM" id="MobiDB-lite"/>
    </source>
</evidence>
<feature type="compositionally biased region" description="Basic residues" evidence="1">
    <location>
        <begin position="45"/>
        <end position="54"/>
    </location>
</feature>
<dbReference type="RefSeq" id="WP_265508576.1">
    <property type="nucleotide sequence ID" value="NZ_JAOTBE010000089.1"/>
</dbReference>
<organism evidence="2 3">
    <name type="scientific">Paracoccus rhizosphaerae</name>
    <dbReference type="NCBI Taxonomy" id="1133347"/>
    <lineage>
        <taxon>Bacteria</taxon>
        <taxon>Pseudomonadati</taxon>
        <taxon>Pseudomonadota</taxon>
        <taxon>Alphaproteobacteria</taxon>
        <taxon>Rhodobacterales</taxon>
        <taxon>Paracoccaceae</taxon>
        <taxon>Paracoccus</taxon>
    </lineage>
</organism>
<sequence length="72" mass="8401">MRSCADGVSVPFVSGTLARDRFDPVQHAQVRERRRVAGDGQRQRPCLRTRAQVRRQKARSQITFIKMFDDRQ</sequence>
<dbReference type="EMBL" id="JBHLWQ010000109">
    <property type="protein sequence ID" value="MFC0200966.1"/>
    <property type="molecule type" value="Genomic_DNA"/>
</dbReference>
<accession>A0ABV6CLW6</accession>
<proteinExistence type="predicted"/>
<keyword evidence="3" id="KW-1185">Reference proteome</keyword>